<organism evidence="5 6">
    <name type="scientific">Aquilegia coerulea</name>
    <name type="common">Rocky mountain columbine</name>
    <dbReference type="NCBI Taxonomy" id="218851"/>
    <lineage>
        <taxon>Eukaryota</taxon>
        <taxon>Viridiplantae</taxon>
        <taxon>Streptophyta</taxon>
        <taxon>Embryophyta</taxon>
        <taxon>Tracheophyta</taxon>
        <taxon>Spermatophyta</taxon>
        <taxon>Magnoliopsida</taxon>
        <taxon>Ranunculales</taxon>
        <taxon>Ranunculaceae</taxon>
        <taxon>Thalictroideae</taxon>
        <taxon>Aquilegia</taxon>
    </lineage>
</organism>
<dbReference type="OrthoDB" id="4664297at2759"/>
<dbReference type="PANTHER" id="PTHR31268:SF26">
    <property type="entry name" value="GALACTINOL--SUCROSE GALACTOSYLTRANSFERASE"/>
    <property type="match status" value="1"/>
</dbReference>
<evidence type="ECO:0000313" key="6">
    <source>
        <dbReference type="Proteomes" id="UP000230069"/>
    </source>
</evidence>
<dbReference type="AlphaFoldDB" id="A0A2G5ERR9"/>
<comment type="catalytic activity">
    <reaction evidence="4">
        <text>alpha-D-galactosyl-(1-&gt;3)-1D-myo-inositol + sucrose = raffinose + myo-inositol</text>
        <dbReference type="Rhea" id="RHEA:20161"/>
        <dbReference type="ChEBI" id="CHEBI:16634"/>
        <dbReference type="ChEBI" id="CHEBI:17268"/>
        <dbReference type="ChEBI" id="CHEBI:17505"/>
        <dbReference type="ChEBI" id="CHEBI:17992"/>
        <dbReference type="EC" id="2.4.1.82"/>
    </reaction>
</comment>
<keyword evidence="6" id="KW-1185">Reference proteome</keyword>
<accession>A0A2G5ERR9</accession>
<evidence type="ECO:0000256" key="4">
    <source>
        <dbReference type="ARBA" id="ARBA00049426"/>
    </source>
</evidence>
<dbReference type="InterPro" id="IPR017853">
    <property type="entry name" value="GH"/>
</dbReference>
<evidence type="ECO:0000256" key="3">
    <source>
        <dbReference type="ARBA" id="ARBA00023277"/>
    </source>
</evidence>
<dbReference type="InterPro" id="IPR013785">
    <property type="entry name" value="Aldolase_TIM"/>
</dbReference>
<dbReference type="SUPFAM" id="SSF51445">
    <property type="entry name" value="(Trans)glycosidases"/>
    <property type="match status" value="1"/>
</dbReference>
<evidence type="ECO:0000256" key="1">
    <source>
        <dbReference type="ARBA" id="ARBA00007240"/>
    </source>
</evidence>
<dbReference type="GO" id="GO:0047274">
    <property type="term" value="F:galactinol-sucrose galactosyltransferase activity"/>
    <property type="evidence" value="ECO:0007669"/>
    <property type="project" value="UniProtKB-EC"/>
</dbReference>
<sequence>MKTMICPSALTPLQLSSSSSSFHNQRLFFSKGCLFSKKTWKHSSICLSVRVSATKTITKEGNSLRANNKNVLTNVPDNVVLTPSVDGSAFVGATWDEQSCRHIFNLGVLQDARLLCLYRFKLWWMIPRVGNSGSDVPIETQMLLLESKEQAGIDNEESVSYVLLLPVLDGEFRSSLQGNSAKELQVCVESGDPAVVTSESLKAVFMNSGNSPFDLVKESMKILEKHMGTFSLRETKKMPGMLDWFGWCTWDAFYHQVNPQGIKDGLKSLSDGGTPARFLIIDDGWQDVFYEFTKEGEPFVDGSEFGGRLMSIKENSKFSKKKNEALNEEASDLKGFITDIKRTFSLRYVYVWHALMGYWGGFHPDAPDNKKYNSSLRYPVQSPGNLSHMRDTSMDCMEKYGVGIIDPDKISEFYDDLHSYLVSQNVDGVKVDVQNLLETVASGLGGRVLLTRQFQNALENSIAANFEDNGIICCMGQSTDSIYHSKRSAITRASDDYWPKNPKTQTLHIAAVSFNSIFLGEVVVPDWDMFYSKHYAAEFHAAARAVGGCGIYVSDKPGSHDFTILKRLVLPDGSVLRAKYPGRPTRDCLFIDPVMDGKSLLKIWNLNTLSGVLGIFNCQGAGGWPGLETNTQNDSNIELSGHVSPDDIEYFQEVSGDSWTGDCAVFSFNTGSLTRYPRKDH</sequence>
<dbReference type="EMBL" id="KZ305022">
    <property type="protein sequence ID" value="PIA58357.1"/>
    <property type="molecule type" value="Genomic_DNA"/>
</dbReference>
<dbReference type="Gene3D" id="3.20.20.70">
    <property type="entry name" value="Aldolase class I"/>
    <property type="match status" value="1"/>
</dbReference>
<dbReference type="STRING" id="218851.A0A2G5ERR9"/>
<dbReference type="EC" id="2.4.1.82" evidence="2"/>
<evidence type="ECO:0000256" key="2">
    <source>
        <dbReference type="ARBA" id="ARBA00012708"/>
    </source>
</evidence>
<dbReference type="InterPro" id="IPR008811">
    <property type="entry name" value="Glycosyl_hydrolases_36"/>
</dbReference>
<evidence type="ECO:0000313" key="5">
    <source>
        <dbReference type="EMBL" id="PIA58357.1"/>
    </source>
</evidence>
<reference evidence="5 6" key="1">
    <citation type="submission" date="2017-09" db="EMBL/GenBank/DDBJ databases">
        <title>WGS assembly of Aquilegia coerulea Goldsmith.</title>
        <authorList>
            <person name="Hodges S."/>
            <person name="Kramer E."/>
            <person name="Nordborg M."/>
            <person name="Tomkins J."/>
            <person name="Borevitz J."/>
            <person name="Derieg N."/>
            <person name="Yan J."/>
            <person name="Mihaltcheva S."/>
            <person name="Hayes R.D."/>
            <person name="Rokhsar D."/>
        </authorList>
    </citation>
    <scope>NUCLEOTIDE SEQUENCE [LARGE SCALE GENOMIC DNA]</scope>
    <source>
        <strain evidence="6">cv. Goldsmith</strain>
    </source>
</reference>
<comment type="similarity">
    <text evidence="1">Belongs to the glycosyl hydrolases 36 family.</text>
</comment>
<dbReference type="Proteomes" id="UP000230069">
    <property type="component" value="Unassembled WGS sequence"/>
</dbReference>
<proteinExistence type="inferred from homology"/>
<protein>
    <recommendedName>
        <fullName evidence="2">galactinol--sucrose galactosyltransferase</fullName>
        <ecNumber evidence="2">2.4.1.82</ecNumber>
    </recommendedName>
</protein>
<keyword evidence="3" id="KW-0119">Carbohydrate metabolism</keyword>
<dbReference type="FunFam" id="3.20.20.70:FF:000504">
    <property type="entry name" value="Uncharacterized protein"/>
    <property type="match status" value="1"/>
</dbReference>
<gene>
    <name evidence="5" type="ORF">AQUCO_00500346v1</name>
</gene>
<dbReference type="Pfam" id="PF05691">
    <property type="entry name" value="Raffinose_syn"/>
    <property type="match status" value="1"/>
</dbReference>
<dbReference type="InParanoid" id="A0A2G5ERR9"/>
<name>A0A2G5ERR9_AQUCA</name>
<dbReference type="PANTHER" id="PTHR31268">
    <property type="match status" value="1"/>
</dbReference>